<dbReference type="RefSeq" id="WP_123124849.1">
    <property type="nucleotide sequence ID" value="NZ_RJJC01000003.1"/>
</dbReference>
<keyword evidence="3" id="KW-1185">Reference proteome</keyword>
<reference evidence="2 3" key="1">
    <citation type="submission" date="2018-11" db="EMBL/GenBank/DDBJ databases">
        <title>Genome sequences of Natronomonas sp. CBA1133.</title>
        <authorList>
            <person name="Roh S.W."/>
            <person name="Cha I.-T."/>
        </authorList>
    </citation>
    <scope>NUCLEOTIDE SEQUENCE [LARGE SCALE GENOMIC DNA]</scope>
    <source>
        <strain evidence="2 3">CBA1133</strain>
    </source>
</reference>
<accession>A0AAJ4R5B2</accession>
<dbReference type="AlphaFoldDB" id="A0AAJ4R5B2"/>
<dbReference type="EMBL" id="RJJC01000003">
    <property type="protein sequence ID" value="RNJ22057.1"/>
    <property type="molecule type" value="Genomic_DNA"/>
</dbReference>
<protein>
    <recommendedName>
        <fullName evidence="1">PD-(D/E)XK endonuclease-like domain-containing protein</fullName>
    </recommendedName>
</protein>
<proteinExistence type="predicted"/>
<evidence type="ECO:0000259" key="1">
    <source>
        <dbReference type="Pfam" id="PF12705"/>
    </source>
</evidence>
<comment type="caution">
    <text evidence="2">The sequence shown here is derived from an EMBL/GenBank/DDBJ whole genome shotgun (WGS) entry which is preliminary data.</text>
</comment>
<dbReference type="InterPro" id="IPR038726">
    <property type="entry name" value="PDDEXK_AddAB-type"/>
</dbReference>
<gene>
    <name evidence="2" type="ORF">Nmn1133_14040</name>
</gene>
<feature type="domain" description="PD-(D/E)XK endonuclease-like" evidence="1">
    <location>
        <begin position="483"/>
        <end position="676"/>
    </location>
</feature>
<evidence type="ECO:0000313" key="3">
    <source>
        <dbReference type="Proteomes" id="UP000270581"/>
    </source>
</evidence>
<dbReference type="Proteomes" id="UP000270581">
    <property type="component" value="Unassembled WGS sequence"/>
</dbReference>
<dbReference type="Pfam" id="PF12705">
    <property type="entry name" value="PDDEXK_1"/>
    <property type="match status" value="1"/>
</dbReference>
<evidence type="ECO:0000313" key="2">
    <source>
        <dbReference type="EMBL" id="RNJ22057.1"/>
    </source>
</evidence>
<sequence>MPIQEAKPLLSLYDDVKGYDLVLVPDAPLASALNRHLDRPHIGNFATTPRRLAAGRREQVEERTVFLELLHETDLSWKQAAYLGEEIIHCWEYSARPDQILEYGQFDTPAVNQAVQQVRHLDTTSRYLTDYSVEESTDLAVVGYPQFTALERSILPSNYDTIDRFTDQTFDQPPFRVFDTSADIIDGLLATVSEQTADDVAVVLDAGSEFSTLVESGLDAADIPFYGGPGFLDNPDHRAFLQLLRAAFRGSDVRVSDVQPVLQHIGLRVDVDHDQKHLHRLDAPEADWLIEWCDTVVAGEWSFGTALTEYESMLGSDGFEAFHEELETLGLATQTITESRVDNLEFYLQSYEVPIDRENEGVLLADAKSATHVDRPLVFYLGLDDDWTRTPLRRPWVDRETEFERHLAQFQQLLQNGASQYYLVRDSVGGRPVNPCLYFEELFEESFSRFSDLSTERYTTPKSASETSFEASSVPVSPTELDTVSQSSLSTYVNSPRDYFFDRIVDSPDRDYFRKGNLFHDFAEFYVHHPEMVSSAGVDEIVDLMIEEMEPFIRGIDRDVHRTRYRAGVQNIIEFLDENAPETGHVAIENGGGGENTFADYFSKPVGSDITEQWFENEYLGVKGKIDLVESSIRLVDYKSGSKKSAIDVVKNSAIDDISDTPDFQAKLYLTHQRSQQPDEHLEFVFVHFLENVDDIVRGDANVADTITTVEYYPISYLAHIGSLEVYQQLRDEGSNACQKTLSKASYEDYAAVFETAEFPNTRDSDELIESPFGIAFTSTMKEVVGDYKYVEKGCKQAMRDFMRIKNRNYFKDDLDAFEEFVSERLTELNTRRAGDERFPITDLLDEPNYRRLNHRDLLLEGEQ</sequence>
<name>A0AAJ4R5B2_9EURY</name>
<organism evidence="2 3">
    <name type="scientific">Halosegnis longus</name>
    <dbReference type="NCBI Taxonomy" id="2216012"/>
    <lineage>
        <taxon>Archaea</taxon>
        <taxon>Methanobacteriati</taxon>
        <taxon>Methanobacteriota</taxon>
        <taxon>Stenosarchaea group</taxon>
        <taxon>Halobacteria</taxon>
        <taxon>Halobacteriales</taxon>
        <taxon>Natronomonadaceae</taxon>
        <taxon>Halosegnis</taxon>
    </lineage>
</organism>